<name>A0AAD7MPE7_9AGAR</name>
<dbReference type="AlphaFoldDB" id="A0AAD7MPE7"/>
<accession>A0AAD7MPE7</accession>
<gene>
    <name evidence="1" type="ORF">B0H16DRAFT_1894869</name>
</gene>
<organism evidence="1 2">
    <name type="scientific">Mycena metata</name>
    <dbReference type="NCBI Taxonomy" id="1033252"/>
    <lineage>
        <taxon>Eukaryota</taxon>
        <taxon>Fungi</taxon>
        <taxon>Dikarya</taxon>
        <taxon>Basidiomycota</taxon>
        <taxon>Agaricomycotina</taxon>
        <taxon>Agaricomycetes</taxon>
        <taxon>Agaricomycetidae</taxon>
        <taxon>Agaricales</taxon>
        <taxon>Marasmiineae</taxon>
        <taxon>Mycenaceae</taxon>
        <taxon>Mycena</taxon>
    </lineage>
</organism>
<proteinExistence type="predicted"/>
<dbReference type="Proteomes" id="UP001215598">
    <property type="component" value="Unassembled WGS sequence"/>
</dbReference>
<reference evidence="1" key="1">
    <citation type="submission" date="2023-03" db="EMBL/GenBank/DDBJ databases">
        <title>Massive genome expansion in bonnet fungi (Mycena s.s.) driven by repeated elements and novel gene families across ecological guilds.</title>
        <authorList>
            <consortium name="Lawrence Berkeley National Laboratory"/>
            <person name="Harder C.B."/>
            <person name="Miyauchi S."/>
            <person name="Viragh M."/>
            <person name="Kuo A."/>
            <person name="Thoen E."/>
            <person name="Andreopoulos B."/>
            <person name="Lu D."/>
            <person name="Skrede I."/>
            <person name="Drula E."/>
            <person name="Henrissat B."/>
            <person name="Morin E."/>
            <person name="Kohler A."/>
            <person name="Barry K."/>
            <person name="LaButti K."/>
            <person name="Morin E."/>
            <person name="Salamov A."/>
            <person name="Lipzen A."/>
            <person name="Mereny Z."/>
            <person name="Hegedus B."/>
            <person name="Baldrian P."/>
            <person name="Stursova M."/>
            <person name="Weitz H."/>
            <person name="Taylor A."/>
            <person name="Grigoriev I.V."/>
            <person name="Nagy L.G."/>
            <person name="Martin F."/>
            <person name="Kauserud H."/>
        </authorList>
    </citation>
    <scope>NUCLEOTIDE SEQUENCE</scope>
    <source>
        <strain evidence="1">CBHHK182m</strain>
    </source>
</reference>
<sequence length="142" mass="15853">MAIATPSVPTTHTPSCPSHIFPVSGYSFYLLNLALTHCWRILSRSSQATEARAAVHMSPAEFTRAPQHLPAAQTALLAEQACPAKLANASLWHYQRRPAFIVNTRTWPSQQHLVKISCHQVPEPMRQVHSNLTPNQRAELKK</sequence>
<evidence type="ECO:0000313" key="2">
    <source>
        <dbReference type="Proteomes" id="UP001215598"/>
    </source>
</evidence>
<evidence type="ECO:0000313" key="1">
    <source>
        <dbReference type="EMBL" id="KAJ7726087.1"/>
    </source>
</evidence>
<keyword evidence="2" id="KW-1185">Reference proteome</keyword>
<comment type="caution">
    <text evidence="1">The sequence shown here is derived from an EMBL/GenBank/DDBJ whole genome shotgun (WGS) entry which is preliminary data.</text>
</comment>
<protein>
    <submittedName>
        <fullName evidence="1">Uncharacterized protein</fullName>
    </submittedName>
</protein>
<dbReference type="EMBL" id="JARKIB010000189">
    <property type="protein sequence ID" value="KAJ7726087.1"/>
    <property type="molecule type" value="Genomic_DNA"/>
</dbReference>